<dbReference type="InterPro" id="IPR016188">
    <property type="entry name" value="PurM-like_N"/>
</dbReference>
<evidence type="ECO:0000256" key="1">
    <source>
        <dbReference type="ARBA" id="ARBA00004686"/>
    </source>
</evidence>
<proteinExistence type="inferred from homology"/>
<dbReference type="SUPFAM" id="SSF55326">
    <property type="entry name" value="PurM N-terminal domain-like"/>
    <property type="match status" value="1"/>
</dbReference>
<dbReference type="UniPathway" id="UPA00074">
    <property type="reaction ID" value="UER00129"/>
</dbReference>
<dbReference type="Proteomes" id="UP000254425">
    <property type="component" value="Chromosome"/>
</dbReference>
<evidence type="ECO:0000256" key="8">
    <source>
        <dbReference type="ARBA" id="ARBA00031908"/>
    </source>
</evidence>
<feature type="domain" description="PurM-like N-terminal" evidence="14">
    <location>
        <begin position="103"/>
        <end position="211"/>
    </location>
</feature>
<evidence type="ECO:0000256" key="10">
    <source>
        <dbReference type="ARBA" id="ARBA00033093"/>
    </source>
</evidence>
<accession>A0A345XT58</accession>
<evidence type="ECO:0000256" key="11">
    <source>
        <dbReference type="ARBA" id="ARBA00049057"/>
    </source>
</evidence>
<dbReference type="RefSeq" id="WP_208880555.1">
    <property type="nucleotide sequence ID" value="NZ_CP031320.1"/>
</dbReference>
<dbReference type="PANTHER" id="PTHR10520">
    <property type="entry name" value="TRIFUNCTIONAL PURINE BIOSYNTHETIC PROTEIN ADENOSINE-3-RELATED"/>
    <property type="match status" value="1"/>
</dbReference>
<evidence type="ECO:0000256" key="9">
    <source>
        <dbReference type="ARBA" id="ARBA00032931"/>
    </source>
</evidence>
<evidence type="ECO:0000256" key="3">
    <source>
        <dbReference type="ARBA" id="ARBA00013047"/>
    </source>
</evidence>
<organism evidence="16 17">
    <name type="scientific">Streptomyces armeniacus</name>
    <dbReference type="NCBI Taxonomy" id="83291"/>
    <lineage>
        <taxon>Bacteria</taxon>
        <taxon>Bacillati</taxon>
        <taxon>Actinomycetota</taxon>
        <taxon>Actinomycetes</taxon>
        <taxon>Kitasatosporales</taxon>
        <taxon>Streptomycetaceae</taxon>
        <taxon>Streptomyces</taxon>
    </lineage>
</organism>
<evidence type="ECO:0000256" key="7">
    <source>
        <dbReference type="ARBA" id="ARBA00022840"/>
    </source>
</evidence>
<dbReference type="HAMAP" id="MF_00741">
    <property type="entry name" value="AIRS"/>
    <property type="match status" value="1"/>
</dbReference>
<keyword evidence="5 12" id="KW-0436">Ligase</keyword>
<dbReference type="GO" id="GO:0006189">
    <property type="term" value="P:'de novo' IMP biosynthetic process"/>
    <property type="evidence" value="ECO:0007669"/>
    <property type="project" value="UniProtKB-UniRule"/>
</dbReference>
<dbReference type="InterPro" id="IPR004733">
    <property type="entry name" value="PurM_cligase"/>
</dbReference>
<dbReference type="SUPFAM" id="SSF56042">
    <property type="entry name" value="PurM C-terminal domain-like"/>
    <property type="match status" value="1"/>
</dbReference>
<dbReference type="CDD" id="cd02196">
    <property type="entry name" value="PurM"/>
    <property type="match status" value="1"/>
</dbReference>
<dbReference type="InterPro" id="IPR010918">
    <property type="entry name" value="PurM-like_C_dom"/>
</dbReference>
<dbReference type="FunFam" id="3.90.650.10:FF:000016">
    <property type="entry name" value="Phosphoribosylformylglycinamidine cyclo-ligase"/>
    <property type="match status" value="1"/>
</dbReference>
<dbReference type="GO" id="GO:0046084">
    <property type="term" value="P:adenine biosynthetic process"/>
    <property type="evidence" value="ECO:0007669"/>
    <property type="project" value="TreeGrafter"/>
</dbReference>
<dbReference type="GO" id="GO:0005829">
    <property type="term" value="C:cytosol"/>
    <property type="evidence" value="ECO:0007669"/>
    <property type="project" value="TreeGrafter"/>
</dbReference>
<evidence type="ECO:0000256" key="13">
    <source>
        <dbReference type="SAM" id="MobiDB-lite"/>
    </source>
</evidence>
<sequence>MPTTPWRVPYGRRPRPFRTYAARRAVSRLAEPEPEPVHEPESGSEPRAGSGASYAAAGVDIEAGDRAVELMKEWVGKAQRPESLGGLGGFAGLFDASALTRYQRPLLASATDGVGTKVAIAQRLDIHDSIGHDLVAMVVDDLVVCGAEPLFMTDYICVGKVHPKRVAQIVKGIAEGCVLAGCALVGGETAEHPGLLGPDEYDVAGAGTGVVEADAVLGADRIRTGDAVIAMASSGLHSNGYSLVRHVFFERAGWDLGRRVEEFGRTLGEELLEPTKIYSLDCLALARTTTVHAFSHVTGGGLASNLARVVPDGLHARLDRSTWTPAPVFGLVGELGGVARPELEKTLNMGVGMVAVVPPESVDGALAALAERGVESWVAGEITERGDRTEAVTLTGDHAR</sequence>
<evidence type="ECO:0000256" key="4">
    <source>
        <dbReference type="ARBA" id="ARBA00020367"/>
    </source>
</evidence>
<evidence type="ECO:0000256" key="6">
    <source>
        <dbReference type="ARBA" id="ARBA00022741"/>
    </source>
</evidence>
<dbReference type="GO" id="GO:0004641">
    <property type="term" value="F:phosphoribosylformylglycinamidine cyclo-ligase activity"/>
    <property type="evidence" value="ECO:0007669"/>
    <property type="project" value="UniProtKB-UniRule"/>
</dbReference>
<feature type="region of interest" description="Disordered" evidence="13">
    <location>
        <begin position="24"/>
        <end position="54"/>
    </location>
</feature>
<evidence type="ECO:0000313" key="16">
    <source>
        <dbReference type="EMBL" id="AXK34824.1"/>
    </source>
</evidence>
<dbReference type="Pfam" id="PF02769">
    <property type="entry name" value="AIRS_C"/>
    <property type="match status" value="1"/>
</dbReference>
<dbReference type="Gene3D" id="3.30.1330.10">
    <property type="entry name" value="PurM-like, N-terminal domain"/>
    <property type="match status" value="1"/>
</dbReference>
<dbReference type="KEGG" id="sarm:DVA86_21405"/>
<comment type="subcellular location">
    <subcellularLocation>
        <location evidence="12">Cytoplasm</location>
    </subcellularLocation>
</comment>
<dbReference type="PANTHER" id="PTHR10520:SF12">
    <property type="entry name" value="TRIFUNCTIONAL PURINE BIOSYNTHETIC PROTEIN ADENOSINE-3"/>
    <property type="match status" value="1"/>
</dbReference>
<dbReference type="EMBL" id="CP031320">
    <property type="protein sequence ID" value="AXK34824.1"/>
    <property type="molecule type" value="Genomic_DNA"/>
</dbReference>
<evidence type="ECO:0000259" key="15">
    <source>
        <dbReference type="Pfam" id="PF02769"/>
    </source>
</evidence>
<evidence type="ECO:0000259" key="14">
    <source>
        <dbReference type="Pfam" id="PF00586"/>
    </source>
</evidence>
<dbReference type="InterPro" id="IPR036921">
    <property type="entry name" value="PurM-like_N_sf"/>
</dbReference>
<evidence type="ECO:0000256" key="12">
    <source>
        <dbReference type="HAMAP-Rule" id="MF_00741"/>
    </source>
</evidence>
<dbReference type="Gene3D" id="3.90.650.10">
    <property type="entry name" value="PurM-like C-terminal domain"/>
    <property type="match status" value="1"/>
</dbReference>
<protein>
    <recommendedName>
        <fullName evidence="4 12">Phosphoribosylformylglycinamidine cyclo-ligase</fullName>
        <ecNumber evidence="3 12">6.3.3.1</ecNumber>
    </recommendedName>
    <alternativeName>
        <fullName evidence="9 12">AIR synthase</fullName>
    </alternativeName>
    <alternativeName>
        <fullName evidence="10 12">AIRS</fullName>
    </alternativeName>
    <alternativeName>
        <fullName evidence="8 12">Phosphoribosyl-aminoimidazole synthetase</fullName>
    </alternativeName>
</protein>
<reference evidence="16 17" key="1">
    <citation type="submission" date="2018-07" db="EMBL/GenBank/DDBJ databases">
        <title>Draft genome of the type strain Streptomyces armeniacus ATCC 15676.</title>
        <authorList>
            <person name="Labana P."/>
            <person name="Gosse J.T."/>
            <person name="Boddy C.N."/>
        </authorList>
    </citation>
    <scope>NUCLEOTIDE SEQUENCE [LARGE SCALE GENOMIC DNA]</scope>
    <source>
        <strain evidence="16 17">ATCC 15676</strain>
    </source>
</reference>
<feature type="compositionally biased region" description="Low complexity" evidence="13">
    <location>
        <begin position="43"/>
        <end position="54"/>
    </location>
</feature>
<comment type="pathway">
    <text evidence="1 12">Purine metabolism; IMP biosynthesis via de novo pathway; 5-amino-1-(5-phospho-D-ribosyl)imidazole from N(2)-formyl-N(1)-(5-phospho-D-ribosyl)glycinamide: step 2/2.</text>
</comment>
<dbReference type="GO" id="GO:0005524">
    <property type="term" value="F:ATP binding"/>
    <property type="evidence" value="ECO:0007669"/>
    <property type="project" value="UniProtKB-KW"/>
</dbReference>
<gene>
    <name evidence="12" type="primary">purM</name>
    <name evidence="16" type="ORF">DVA86_21405</name>
</gene>
<keyword evidence="17" id="KW-1185">Reference proteome</keyword>
<comment type="similarity">
    <text evidence="2 12">Belongs to the AIR synthase family.</text>
</comment>
<dbReference type="EC" id="6.3.3.1" evidence="3 12"/>
<evidence type="ECO:0000256" key="5">
    <source>
        <dbReference type="ARBA" id="ARBA00022598"/>
    </source>
</evidence>
<dbReference type="FunFam" id="3.30.1330.10:FF:000001">
    <property type="entry name" value="Phosphoribosylformylglycinamidine cyclo-ligase"/>
    <property type="match status" value="1"/>
</dbReference>
<keyword evidence="6 12" id="KW-0547">Nucleotide-binding</keyword>
<comment type="catalytic activity">
    <reaction evidence="11 12">
        <text>2-formamido-N(1)-(5-O-phospho-beta-D-ribosyl)acetamidine + ATP = 5-amino-1-(5-phospho-beta-D-ribosyl)imidazole + ADP + phosphate + H(+)</text>
        <dbReference type="Rhea" id="RHEA:23032"/>
        <dbReference type="ChEBI" id="CHEBI:15378"/>
        <dbReference type="ChEBI" id="CHEBI:30616"/>
        <dbReference type="ChEBI" id="CHEBI:43474"/>
        <dbReference type="ChEBI" id="CHEBI:137981"/>
        <dbReference type="ChEBI" id="CHEBI:147287"/>
        <dbReference type="ChEBI" id="CHEBI:456216"/>
        <dbReference type="EC" id="6.3.3.1"/>
    </reaction>
</comment>
<dbReference type="NCBIfam" id="TIGR00878">
    <property type="entry name" value="purM"/>
    <property type="match status" value="1"/>
</dbReference>
<feature type="domain" description="PurM-like C-terminal" evidence="15">
    <location>
        <begin position="224"/>
        <end position="387"/>
    </location>
</feature>
<keyword evidence="12" id="KW-0658">Purine biosynthesis</keyword>
<evidence type="ECO:0000256" key="2">
    <source>
        <dbReference type="ARBA" id="ARBA00010280"/>
    </source>
</evidence>
<dbReference type="Pfam" id="PF00586">
    <property type="entry name" value="AIRS"/>
    <property type="match status" value="1"/>
</dbReference>
<keyword evidence="12" id="KW-0963">Cytoplasm</keyword>
<dbReference type="AlphaFoldDB" id="A0A345XT58"/>
<evidence type="ECO:0000313" key="17">
    <source>
        <dbReference type="Proteomes" id="UP000254425"/>
    </source>
</evidence>
<dbReference type="InterPro" id="IPR036676">
    <property type="entry name" value="PurM-like_C_sf"/>
</dbReference>
<name>A0A345XT58_9ACTN</name>
<dbReference type="GO" id="GO:0004637">
    <property type="term" value="F:phosphoribosylamine-glycine ligase activity"/>
    <property type="evidence" value="ECO:0007669"/>
    <property type="project" value="TreeGrafter"/>
</dbReference>
<keyword evidence="7 12" id="KW-0067">ATP-binding</keyword>